<protein>
    <recommendedName>
        <fullName evidence="8">JmjC domain-containing protein</fullName>
    </recommendedName>
</protein>
<evidence type="ECO:0000313" key="10">
    <source>
        <dbReference type="Proteomes" id="UP000006906"/>
    </source>
</evidence>
<dbReference type="FunCoup" id="A0A2K3D2G6">
    <property type="interactions" value="550"/>
</dbReference>
<dbReference type="FunFam" id="2.60.120.650:FF:000045">
    <property type="entry name" value="F-box protein At1g78280"/>
    <property type="match status" value="1"/>
</dbReference>
<evidence type="ECO:0000256" key="7">
    <source>
        <dbReference type="SAM" id="MobiDB-lite"/>
    </source>
</evidence>
<evidence type="ECO:0000259" key="8">
    <source>
        <dbReference type="PROSITE" id="PS51184"/>
    </source>
</evidence>
<comment type="subcellular location">
    <subcellularLocation>
        <location evidence="1">Nucleus</location>
    </subcellularLocation>
</comment>
<dbReference type="Gramene" id="PNW74715">
    <property type="protein sequence ID" value="PNW74715"/>
    <property type="gene ID" value="CHLRE_12g485950v5"/>
</dbReference>
<dbReference type="Pfam" id="PF13621">
    <property type="entry name" value="Cupin_8"/>
    <property type="match status" value="1"/>
</dbReference>
<dbReference type="GO" id="GO:0005634">
    <property type="term" value="C:nucleus"/>
    <property type="evidence" value="ECO:0000318"/>
    <property type="project" value="GO_Central"/>
</dbReference>
<evidence type="ECO:0000256" key="1">
    <source>
        <dbReference type="ARBA" id="ARBA00004123"/>
    </source>
</evidence>
<organism evidence="9 10">
    <name type="scientific">Chlamydomonas reinhardtii</name>
    <name type="common">Chlamydomonas smithii</name>
    <dbReference type="NCBI Taxonomy" id="3055"/>
    <lineage>
        <taxon>Eukaryota</taxon>
        <taxon>Viridiplantae</taxon>
        <taxon>Chlorophyta</taxon>
        <taxon>core chlorophytes</taxon>
        <taxon>Chlorophyceae</taxon>
        <taxon>CS clade</taxon>
        <taxon>Chlamydomonadales</taxon>
        <taxon>Chlamydomonadaceae</taxon>
        <taxon>Chlamydomonas</taxon>
    </lineage>
</organism>
<evidence type="ECO:0000256" key="4">
    <source>
        <dbReference type="ARBA" id="ARBA00023002"/>
    </source>
</evidence>
<keyword evidence="3" id="KW-0479">Metal-binding</keyword>
<dbReference type="InterPro" id="IPR050910">
    <property type="entry name" value="JMJD6_ArgDemeth/LysHydrox"/>
</dbReference>
<dbReference type="GO" id="GO:0046872">
    <property type="term" value="F:metal ion binding"/>
    <property type="evidence" value="ECO:0007669"/>
    <property type="project" value="UniProtKB-KW"/>
</dbReference>
<gene>
    <name evidence="9" type="ORF">CHLRE_12g485950v5</name>
</gene>
<dbReference type="EMBL" id="CM008973">
    <property type="protein sequence ID" value="PNW74715.1"/>
    <property type="molecule type" value="Genomic_DNA"/>
</dbReference>
<reference evidence="9 10" key="1">
    <citation type="journal article" date="2007" name="Science">
        <title>The Chlamydomonas genome reveals the evolution of key animal and plant functions.</title>
        <authorList>
            <person name="Merchant S.S."/>
            <person name="Prochnik S.E."/>
            <person name="Vallon O."/>
            <person name="Harris E.H."/>
            <person name="Karpowicz S.J."/>
            <person name="Witman G.B."/>
            <person name="Terry A."/>
            <person name="Salamov A."/>
            <person name="Fritz-Laylin L.K."/>
            <person name="Marechal-Drouard L."/>
            <person name="Marshall W.F."/>
            <person name="Qu L.H."/>
            <person name="Nelson D.R."/>
            <person name="Sanderfoot A.A."/>
            <person name="Spalding M.H."/>
            <person name="Kapitonov V.V."/>
            <person name="Ren Q."/>
            <person name="Ferris P."/>
            <person name="Lindquist E."/>
            <person name="Shapiro H."/>
            <person name="Lucas S.M."/>
            <person name="Grimwood J."/>
            <person name="Schmutz J."/>
            <person name="Cardol P."/>
            <person name="Cerutti H."/>
            <person name="Chanfreau G."/>
            <person name="Chen C.L."/>
            <person name="Cognat V."/>
            <person name="Croft M.T."/>
            <person name="Dent R."/>
            <person name="Dutcher S."/>
            <person name="Fernandez E."/>
            <person name="Fukuzawa H."/>
            <person name="Gonzalez-Ballester D."/>
            <person name="Gonzalez-Halphen D."/>
            <person name="Hallmann A."/>
            <person name="Hanikenne M."/>
            <person name="Hippler M."/>
            <person name="Inwood W."/>
            <person name="Jabbari K."/>
            <person name="Kalanon M."/>
            <person name="Kuras R."/>
            <person name="Lefebvre P.A."/>
            <person name="Lemaire S.D."/>
            <person name="Lobanov A.V."/>
            <person name="Lohr M."/>
            <person name="Manuell A."/>
            <person name="Meier I."/>
            <person name="Mets L."/>
            <person name="Mittag M."/>
            <person name="Mittelmeier T."/>
            <person name="Moroney J.V."/>
            <person name="Moseley J."/>
            <person name="Napoli C."/>
            <person name="Nedelcu A.M."/>
            <person name="Niyogi K."/>
            <person name="Novoselov S.V."/>
            <person name="Paulsen I.T."/>
            <person name="Pazour G."/>
            <person name="Purton S."/>
            <person name="Ral J.P."/>
            <person name="Riano-Pachon D.M."/>
            <person name="Riekhof W."/>
            <person name="Rymarquis L."/>
            <person name="Schroda M."/>
            <person name="Stern D."/>
            <person name="Umen J."/>
            <person name="Willows R."/>
            <person name="Wilson N."/>
            <person name="Zimmer S.L."/>
            <person name="Allmer J."/>
            <person name="Balk J."/>
            <person name="Bisova K."/>
            <person name="Chen C.J."/>
            <person name="Elias M."/>
            <person name="Gendler K."/>
            <person name="Hauser C."/>
            <person name="Lamb M.R."/>
            <person name="Ledford H."/>
            <person name="Long J.C."/>
            <person name="Minagawa J."/>
            <person name="Page M.D."/>
            <person name="Pan J."/>
            <person name="Pootakham W."/>
            <person name="Roje S."/>
            <person name="Rose A."/>
            <person name="Stahlberg E."/>
            <person name="Terauchi A.M."/>
            <person name="Yang P."/>
            <person name="Ball S."/>
            <person name="Bowler C."/>
            <person name="Dieckmann C.L."/>
            <person name="Gladyshev V.N."/>
            <person name="Green P."/>
            <person name="Jorgensen R."/>
            <person name="Mayfield S."/>
            <person name="Mueller-Roeber B."/>
            <person name="Rajamani S."/>
            <person name="Sayre R.T."/>
            <person name="Brokstein P."/>
            <person name="Dubchak I."/>
            <person name="Goodstein D."/>
            <person name="Hornick L."/>
            <person name="Huang Y.W."/>
            <person name="Jhaveri J."/>
            <person name="Luo Y."/>
            <person name="Martinez D."/>
            <person name="Ngau W.C."/>
            <person name="Otillar B."/>
            <person name="Poliakov A."/>
            <person name="Porter A."/>
            <person name="Szajkowski L."/>
            <person name="Werner G."/>
            <person name="Zhou K."/>
            <person name="Grigoriev I.V."/>
            <person name="Rokhsar D.S."/>
            <person name="Grossman A.R."/>
        </authorList>
    </citation>
    <scope>NUCLEOTIDE SEQUENCE [LARGE SCALE GENOMIC DNA]</scope>
    <source>
        <strain evidence="10">CC-503</strain>
    </source>
</reference>
<feature type="compositionally biased region" description="Low complexity" evidence="7">
    <location>
        <begin position="175"/>
        <end position="202"/>
    </location>
</feature>
<dbReference type="STRING" id="3055.A0A2K3D2G6"/>
<dbReference type="InParanoid" id="A0A2K3D2G6"/>
<dbReference type="InterPro" id="IPR036047">
    <property type="entry name" value="F-box-like_dom_sf"/>
</dbReference>
<dbReference type="GO" id="GO:0000987">
    <property type="term" value="F:cis-regulatory region sequence-specific DNA binding"/>
    <property type="evidence" value="ECO:0000318"/>
    <property type="project" value="GO_Central"/>
</dbReference>
<dbReference type="Proteomes" id="UP000006906">
    <property type="component" value="Chromosome 12"/>
</dbReference>
<sequence length="741" mass="77625">MAHPLGIQPEGNMYIHDGPNIRESSLGALAVLPDALLLDILAPGGGGGLTAADLGRLALASKALYCFANLEESWKGLVLEELGGCFRWAGCWQRTYLLSTGRITQQQEETARARAEQEEAEERAAEDAEAEEEKEQAAKEQAEAEEKERAAKEEAAKEEEEQEEGRRGSKRRKTGSSSTAAGNGAQGSAKGKKGAGPAAVKAEQPGPNSKAAGAKGKGEGKAAKGKGRKADDDGAAASQHEDEAAAGPGPSSTAAAAAATANSNGVAATARRLPLLRRLVLPGPLLTTEEEADDAAPGTATAGKKVAASSSGSSSRALCLQRYLQVRGFYSDLLYQPWFCANFEMPPDWLQPNNIDRRAGLTPEQFRVEYEIPNRPVILTDAMSGWAAMSKWSNDYLTRVFGDKDVIVGNMPMPFSTYAAYAAANADEMPLYLFDKQFTATAPALASDYHVPEQFGEDLFGLLGETGRPDYRWLILGPARSGSSFHVDPNATSAWNALVWGAKKWVMFPPGVVPPGVHPSPDGADVATPVSLAEWFVNFYPECAEMKVKPVEFVARPGELLFVPHGWWHCALNLTDSCAITQNFVSAVGLQATLSFLRSRRPEMVSGCAHENRCDLYDRFVAALRTQRPDVLATVEARQEEARAKAREANKLAALFRHGPESVAAAAPACAGAAVAASGSSQATASGDAAAPTANGGGGGGFSFGFGLSSGGGSSGAAAAAGGESAAAPAGGGGFRFGFGL</sequence>
<feature type="compositionally biased region" description="Basic and acidic residues" evidence="7">
    <location>
        <begin position="109"/>
        <end position="126"/>
    </location>
</feature>
<evidence type="ECO:0000313" key="9">
    <source>
        <dbReference type="EMBL" id="PNW74715.1"/>
    </source>
</evidence>
<evidence type="ECO:0000256" key="2">
    <source>
        <dbReference type="ARBA" id="ARBA00006801"/>
    </source>
</evidence>
<feature type="region of interest" description="Disordered" evidence="7">
    <location>
        <begin position="108"/>
        <end position="258"/>
    </location>
</feature>
<dbReference type="PROSITE" id="PS51184">
    <property type="entry name" value="JMJC"/>
    <property type="match status" value="1"/>
</dbReference>
<keyword evidence="4" id="KW-0560">Oxidoreductase</keyword>
<dbReference type="GO" id="GO:0016491">
    <property type="term" value="F:oxidoreductase activity"/>
    <property type="evidence" value="ECO:0007669"/>
    <property type="project" value="UniProtKB-KW"/>
</dbReference>
<keyword evidence="6" id="KW-0539">Nucleus</keyword>
<keyword evidence="10" id="KW-1185">Reference proteome</keyword>
<proteinExistence type="inferred from homology"/>
<dbReference type="SUPFAM" id="SSF81383">
    <property type="entry name" value="F-box domain"/>
    <property type="match status" value="1"/>
</dbReference>
<dbReference type="InterPro" id="IPR003347">
    <property type="entry name" value="JmjC_dom"/>
</dbReference>
<feature type="compositionally biased region" description="Basic and acidic residues" evidence="7">
    <location>
        <begin position="216"/>
        <end position="232"/>
    </location>
</feature>
<dbReference type="Gene3D" id="2.60.120.650">
    <property type="entry name" value="Cupin"/>
    <property type="match status" value="1"/>
</dbReference>
<name>A0A2K3D2G6_CHLRE</name>
<evidence type="ECO:0000256" key="5">
    <source>
        <dbReference type="ARBA" id="ARBA00023004"/>
    </source>
</evidence>
<accession>A0A2K3D2G6</accession>
<dbReference type="InterPro" id="IPR041667">
    <property type="entry name" value="Cupin_8"/>
</dbReference>
<dbReference type="KEGG" id="cre:CHLRE_12g485950v5"/>
<dbReference type="SUPFAM" id="SSF51197">
    <property type="entry name" value="Clavaminate synthase-like"/>
    <property type="match status" value="1"/>
</dbReference>
<dbReference type="RefSeq" id="XP_042918101.1">
    <property type="nucleotide sequence ID" value="XM_043067834.1"/>
</dbReference>
<feature type="domain" description="JmjC" evidence="8">
    <location>
        <begin position="440"/>
        <end position="601"/>
    </location>
</feature>
<dbReference type="ExpressionAtlas" id="A0A2K3D2G6">
    <property type="expression patterns" value="baseline"/>
</dbReference>
<dbReference type="PANTHER" id="PTHR12480:SF21">
    <property type="entry name" value="JMJC DOMAIN-CONTAINING PROTEIN 8"/>
    <property type="match status" value="1"/>
</dbReference>
<keyword evidence="5" id="KW-0408">Iron</keyword>
<dbReference type="SMART" id="SM00558">
    <property type="entry name" value="JmjC"/>
    <property type="match status" value="1"/>
</dbReference>
<dbReference type="PANTHER" id="PTHR12480">
    <property type="entry name" value="ARGININE DEMETHYLASE AND LYSYL-HYDROXYLASE JMJD"/>
    <property type="match status" value="1"/>
</dbReference>
<comment type="similarity">
    <text evidence="2">Belongs to the JARID1 histone demethylase family.</text>
</comment>
<feature type="compositionally biased region" description="Basic and acidic residues" evidence="7">
    <location>
        <begin position="135"/>
        <end position="155"/>
    </location>
</feature>
<dbReference type="AlphaFoldDB" id="A0A2K3D2G6"/>
<evidence type="ECO:0000256" key="6">
    <source>
        <dbReference type="ARBA" id="ARBA00023242"/>
    </source>
</evidence>
<dbReference type="GeneID" id="5716618"/>
<evidence type="ECO:0000256" key="3">
    <source>
        <dbReference type="ARBA" id="ARBA00022723"/>
    </source>
</evidence>
<dbReference type="OrthoDB" id="424465at2759"/>
<feature type="compositionally biased region" description="Low complexity" evidence="7">
    <location>
        <begin position="245"/>
        <end position="258"/>
    </location>
</feature>